<dbReference type="KEGG" id="cac:CA_C2131"/>
<dbReference type="OrthoDB" id="1930571at2"/>
<dbReference type="RefSeq" id="WP_010965430.1">
    <property type="nucleotide sequence ID" value="NC_003030.1"/>
</dbReference>
<keyword evidence="4" id="KW-1185">Reference proteome</keyword>
<evidence type="ECO:0008006" key="5">
    <source>
        <dbReference type="Google" id="ProtNLM"/>
    </source>
</evidence>
<dbReference type="STRING" id="272562.CA_C2131"/>
<dbReference type="HOGENOM" id="CLU_136076_0_0_9"/>
<evidence type="ECO:0000256" key="1">
    <source>
        <dbReference type="SAM" id="Coils"/>
    </source>
</evidence>
<keyword evidence="2" id="KW-0812">Transmembrane</keyword>
<protein>
    <recommendedName>
        <fullName evidence="5">Cell division protein FtsL</fullName>
    </recommendedName>
</protein>
<accession>Q97H82</accession>
<feature type="transmembrane region" description="Helical" evidence="2">
    <location>
        <begin position="56"/>
        <end position="76"/>
    </location>
</feature>
<sequence>MIITDKRFQIKGNNALAPEENNLGVEERVLESYRRRRKKEKELKRMKKHVQMKKQARIIFGIVAAFVLGFTVLYRYSKIYSLQNKLEAVQNQSSNIENENDDLKLRIFRTEGIDNVSKKATGDLHMVNPDKNHAAYTDLKKKSITIDKDTEDSNSKGILEVIESKLF</sequence>
<dbReference type="PATRIC" id="fig|272562.8.peg.2333"/>
<evidence type="ECO:0000256" key="2">
    <source>
        <dbReference type="SAM" id="Phobius"/>
    </source>
</evidence>
<reference evidence="3 4" key="1">
    <citation type="journal article" date="2001" name="J. Bacteriol.">
        <title>Genome sequence and comparative analysis of the solvent-producing bacterium Clostridium acetobutylicum.</title>
        <authorList>
            <person name="Nolling J."/>
            <person name="Breton G."/>
            <person name="Omelchenko M.V."/>
            <person name="Makarova K.S."/>
            <person name="Zeng Q."/>
            <person name="Gibson R."/>
            <person name="Lee H.M."/>
            <person name="Dubois J."/>
            <person name="Qiu D."/>
            <person name="Hitti J."/>
            <person name="Wolf Y.I."/>
            <person name="Tatusov R.L."/>
            <person name="Sabathe F."/>
            <person name="Doucette-Stamm L."/>
            <person name="Soucaille P."/>
            <person name="Daly M.J."/>
            <person name="Bennett G.N."/>
            <person name="Koonin E.V."/>
            <person name="Smith D.R."/>
        </authorList>
    </citation>
    <scope>NUCLEOTIDE SEQUENCE [LARGE SCALE GENOMIC DNA]</scope>
    <source>
        <strain evidence="4">ATCC 824 / DSM 792 / JCM 1419 / LMG 5710 / VKM B-1787</strain>
    </source>
</reference>
<gene>
    <name evidence="3" type="ordered locus">CA_C2131</name>
</gene>
<evidence type="ECO:0000313" key="3">
    <source>
        <dbReference type="EMBL" id="AAK80089.1"/>
    </source>
</evidence>
<dbReference type="GeneID" id="44998612"/>
<evidence type="ECO:0000313" key="4">
    <source>
        <dbReference type="Proteomes" id="UP000000814"/>
    </source>
</evidence>
<proteinExistence type="predicted"/>
<keyword evidence="2" id="KW-1133">Transmembrane helix</keyword>
<dbReference type="EMBL" id="AE001437">
    <property type="protein sequence ID" value="AAK80089.1"/>
    <property type="molecule type" value="Genomic_DNA"/>
</dbReference>
<organism evidence="3 4">
    <name type="scientific">Clostridium acetobutylicum (strain ATCC 824 / DSM 792 / JCM 1419 / IAM 19013 / LMG 5710 / NBRC 13948 / NRRL B-527 / VKM B-1787 / 2291 / W)</name>
    <dbReference type="NCBI Taxonomy" id="272562"/>
    <lineage>
        <taxon>Bacteria</taxon>
        <taxon>Bacillati</taxon>
        <taxon>Bacillota</taxon>
        <taxon>Clostridia</taxon>
        <taxon>Eubacteriales</taxon>
        <taxon>Clostridiaceae</taxon>
        <taxon>Clostridium</taxon>
    </lineage>
</organism>
<dbReference type="Proteomes" id="UP000000814">
    <property type="component" value="Chromosome"/>
</dbReference>
<keyword evidence="2" id="KW-0472">Membrane</keyword>
<dbReference type="PIR" id="F97162">
    <property type="entry name" value="F97162"/>
</dbReference>
<dbReference type="AlphaFoldDB" id="Q97H82"/>
<feature type="coiled-coil region" evidence="1">
    <location>
        <begin position="36"/>
        <end position="106"/>
    </location>
</feature>
<name>Q97H82_CLOAB</name>
<keyword evidence="1" id="KW-0175">Coiled coil</keyword>